<dbReference type="RefSeq" id="WP_046354787.1">
    <property type="nucleotide sequence ID" value="NZ_AUXW01000079.1"/>
</dbReference>
<dbReference type="Pfam" id="PF13673">
    <property type="entry name" value="Acetyltransf_10"/>
    <property type="match status" value="1"/>
</dbReference>
<dbReference type="InterPro" id="IPR000182">
    <property type="entry name" value="GNAT_dom"/>
</dbReference>
<dbReference type="Proteomes" id="UP000033434">
    <property type="component" value="Unassembled WGS sequence"/>
</dbReference>
<evidence type="ECO:0000313" key="3">
    <source>
        <dbReference type="Proteomes" id="UP000033434"/>
    </source>
</evidence>
<dbReference type="PATRIC" id="fig|1129367.4.peg.988"/>
<dbReference type="EMBL" id="AUXW01000079">
    <property type="protein sequence ID" value="KKE85135.1"/>
    <property type="molecule type" value="Genomic_DNA"/>
</dbReference>
<reference evidence="2 3" key="1">
    <citation type="journal article" date="2015" name="BMC Genomics">
        <title>Genome mining reveals unlocked bioactive potential of marine Gram-negative bacteria.</title>
        <authorList>
            <person name="Machado H."/>
            <person name="Sonnenschein E.C."/>
            <person name="Melchiorsen J."/>
            <person name="Gram L."/>
        </authorList>
    </citation>
    <scope>NUCLEOTIDE SEQUENCE [LARGE SCALE GENOMIC DNA]</scope>
    <source>
        <strain evidence="2 3">S4054</strain>
    </source>
</reference>
<dbReference type="SUPFAM" id="SSF55729">
    <property type="entry name" value="Acyl-CoA N-acyltransferases (Nat)"/>
    <property type="match status" value="1"/>
</dbReference>
<name>A0A0F6AG00_9GAMM</name>
<proteinExistence type="predicted"/>
<dbReference type="PROSITE" id="PS51186">
    <property type="entry name" value="GNAT"/>
    <property type="match status" value="1"/>
</dbReference>
<feature type="domain" description="N-acetyltransferase" evidence="1">
    <location>
        <begin position="7"/>
        <end position="148"/>
    </location>
</feature>
<sequence length="148" mass="17084">MTEIKVKSFYELTNDELFEVFKLRVDIFVVEQQCPYPEIDEIDRISSTRHILFCDNSQLKAYARCYQKGQGVAAIGRVLIASEFRGSGVAYELMEQAIQCCINQYSDMSIEIAAQTYLQPFYQKVGFNSIGEAYLEDGIEHIDMKYCR</sequence>
<organism evidence="2 3">
    <name type="scientific">Pseudoalteromonas luteoviolacea S4054</name>
    <dbReference type="NCBI Taxonomy" id="1129367"/>
    <lineage>
        <taxon>Bacteria</taxon>
        <taxon>Pseudomonadati</taxon>
        <taxon>Pseudomonadota</taxon>
        <taxon>Gammaproteobacteria</taxon>
        <taxon>Alteromonadales</taxon>
        <taxon>Pseudoalteromonadaceae</taxon>
        <taxon>Pseudoalteromonas</taxon>
    </lineage>
</organism>
<dbReference type="CDD" id="cd04301">
    <property type="entry name" value="NAT_SF"/>
    <property type="match status" value="1"/>
</dbReference>
<evidence type="ECO:0000313" key="2">
    <source>
        <dbReference type="EMBL" id="KKE85135.1"/>
    </source>
</evidence>
<comment type="caution">
    <text evidence="2">The sequence shown here is derived from an EMBL/GenBank/DDBJ whole genome shotgun (WGS) entry which is preliminary data.</text>
</comment>
<dbReference type="Gene3D" id="3.40.630.30">
    <property type="match status" value="1"/>
</dbReference>
<dbReference type="AlphaFoldDB" id="A0A0F6AG00"/>
<protein>
    <recommendedName>
        <fullName evidence="1">N-acetyltransferase domain-containing protein</fullName>
    </recommendedName>
</protein>
<gene>
    <name evidence="2" type="ORF">N479_06770</name>
</gene>
<accession>A0A0F6AG00</accession>
<dbReference type="InterPro" id="IPR016181">
    <property type="entry name" value="Acyl_CoA_acyltransferase"/>
</dbReference>
<evidence type="ECO:0000259" key="1">
    <source>
        <dbReference type="PROSITE" id="PS51186"/>
    </source>
</evidence>
<dbReference type="GO" id="GO:0016747">
    <property type="term" value="F:acyltransferase activity, transferring groups other than amino-acyl groups"/>
    <property type="evidence" value="ECO:0007669"/>
    <property type="project" value="InterPro"/>
</dbReference>